<dbReference type="Pfam" id="PF24809">
    <property type="entry name" value="DUF7708"/>
    <property type="match status" value="1"/>
</dbReference>
<organism evidence="2 3">
    <name type="scientific">Cryomyces minteri</name>
    <dbReference type="NCBI Taxonomy" id="331657"/>
    <lineage>
        <taxon>Eukaryota</taxon>
        <taxon>Fungi</taxon>
        <taxon>Dikarya</taxon>
        <taxon>Ascomycota</taxon>
        <taxon>Pezizomycotina</taxon>
        <taxon>Dothideomycetes</taxon>
        <taxon>Dothideomycetes incertae sedis</taxon>
        <taxon>Cryomyces</taxon>
    </lineage>
</organism>
<dbReference type="AlphaFoldDB" id="A0A4U0XMF9"/>
<proteinExistence type="predicted"/>
<feature type="domain" description="DUF7708" evidence="1">
    <location>
        <begin position="68"/>
        <end position="212"/>
    </location>
</feature>
<protein>
    <recommendedName>
        <fullName evidence="1">DUF7708 domain-containing protein</fullName>
    </recommendedName>
</protein>
<sequence length="393" mass="44727">MSSSTAPSLFDAQDIYNRAVARFNDELTKDESKRKWLRGKNTIQDVQAAVLEAQSRYQAKSEQSKIRTWLASLSARLMHYAAVMDVFAQIHPEYAALAWGTIKFLFIIVLNQEELISQLSKALSRIGNVLARVEIKSALYPTDEMKRVVEDLYAHLIKFFQRTLRWYEDGKLKHMWTAVCNPYPLRFKDLVEELDERARDINRLAASLAQVELREMHRLIQVLITNQTVQSSLLVDTNRVCPSAIAGLYATDDGRSSPQTSTIFGEHQLCKHGIKDIATDMVDLISSESFPVVWALNANLVSTRDEERPIEVLKYLVVQVLELNKETVAQSLNPGFNAARVQSARTEEDWFKVLKLALSGLPRVYVIIDTEIFGQSSSASTWSIEFYSLLEDF</sequence>
<dbReference type="OrthoDB" id="61900at2759"/>
<accession>A0A4U0XMF9</accession>
<dbReference type="STRING" id="331657.A0A4U0XMF9"/>
<keyword evidence="3" id="KW-1185">Reference proteome</keyword>
<evidence type="ECO:0000313" key="3">
    <source>
        <dbReference type="Proteomes" id="UP000308768"/>
    </source>
</evidence>
<reference evidence="2 3" key="1">
    <citation type="submission" date="2017-03" db="EMBL/GenBank/DDBJ databases">
        <title>Genomes of endolithic fungi from Antarctica.</title>
        <authorList>
            <person name="Coleine C."/>
            <person name="Masonjones S."/>
            <person name="Stajich J.E."/>
        </authorList>
    </citation>
    <scope>NUCLEOTIDE SEQUENCE [LARGE SCALE GENOMIC DNA]</scope>
    <source>
        <strain evidence="2 3">CCFEE 5187</strain>
    </source>
</reference>
<dbReference type="EMBL" id="NAJN01000185">
    <property type="protein sequence ID" value="TKA77497.1"/>
    <property type="molecule type" value="Genomic_DNA"/>
</dbReference>
<evidence type="ECO:0000259" key="1">
    <source>
        <dbReference type="Pfam" id="PF24809"/>
    </source>
</evidence>
<dbReference type="InterPro" id="IPR056125">
    <property type="entry name" value="DUF7708"/>
</dbReference>
<evidence type="ECO:0000313" key="2">
    <source>
        <dbReference type="EMBL" id="TKA77497.1"/>
    </source>
</evidence>
<comment type="caution">
    <text evidence="2">The sequence shown here is derived from an EMBL/GenBank/DDBJ whole genome shotgun (WGS) entry which is preliminary data.</text>
</comment>
<name>A0A4U0XMF9_9PEZI</name>
<dbReference type="Proteomes" id="UP000308768">
    <property type="component" value="Unassembled WGS sequence"/>
</dbReference>
<gene>
    <name evidence="2" type="ORF">B0A49_00787</name>
</gene>